<dbReference type="OrthoDB" id="276288at2"/>
<dbReference type="Proteomes" id="UP000319817">
    <property type="component" value="Chromosome"/>
</dbReference>
<keyword evidence="2" id="KW-1185">Reference proteome</keyword>
<sequence>MFDPFVQAEWQELCERLNKCAKGIARDSDKQADFVQKTEKFADQPAPERYPELLERTAEAARLAVEWQGTRNAAFAHDDALVDEAGDESFPARDPPTFSHAHA</sequence>
<organism evidence="1 2">
    <name type="scientific">Stieleria marina</name>
    <dbReference type="NCBI Taxonomy" id="1930275"/>
    <lineage>
        <taxon>Bacteria</taxon>
        <taxon>Pseudomonadati</taxon>
        <taxon>Planctomycetota</taxon>
        <taxon>Planctomycetia</taxon>
        <taxon>Pirellulales</taxon>
        <taxon>Pirellulaceae</taxon>
        <taxon>Stieleria</taxon>
    </lineage>
</organism>
<accession>A0A517P029</accession>
<gene>
    <name evidence="1" type="ORF">K239x_47370</name>
</gene>
<dbReference type="AlphaFoldDB" id="A0A517P029"/>
<proteinExistence type="predicted"/>
<protein>
    <submittedName>
        <fullName evidence="1">Uncharacterized protein</fullName>
    </submittedName>
</protein>
<reference evidence="1 2" key="1">
    <citation type="submission" date="2019-02" db="EMBL/GenBank/DDBJ databases">
        <title>Deep-cultivation of Planctomycetes and their phenomic and genomic characterization uncovers novel biology.</title>
        <authorList>
            <person name="Wiegand S."/>
            <person name="Jogler M."/>
            <person name="Boedeker C."/>
            <person name="Pinto D."/>
            <person name="Vollmers J."/>
            <person name="Rivas-Marin E."/>
            <person name="Kohn T."/>
            <person name="Peeters S.H."/>
            <person name="Heuer A."/>
            <person name="Rast P."/>
            <person name="Oberbeckmann S."/>
            <person name="Bunk B."/>
            <person name="Jeske O."/>
            <person name="Meyerdierks A."/>
            <person name="Storesund J.E."/>
            <person name="Kallscheuer N."/>
            <person name="Luecker S."/>
            <person name="Lage O.M."/>
            <person name="Pohl T."/>
            <person name="Merkel B.J."/>
            <person name="Hornburger P."/>
            <person name="Mueller R.-W."/>
            <person name="Bruemmer F."/>
            <person name="Labrenz M."/>
            <person name="Spormann A.M."/>
            <person name="Op den Camp H."/>
            <person name="Overmann J."/>
            <person name="Amann R."/>
            <person name="Jetten M.S.M."/>
            <person name="Mascher T."/>
            <person name="Medema M.H."/>
            <person name="Devos D.P."/>
            <person name="Kaster A.-K."/>
            <person name="Ovreas L."/>
            <person name="Rohde M."/>
            <person name="Galperin M.Y."/>
            <person name="Jogler C."/>
        </authorList>
    </citation>
    <scope>NUCLEOTIDE SEQUENCE [LARGE SCALE GENOMIC DNA]</scope>
    <source>
        <strain evidence="1 2">K23_9</strain>
    </source>
</reference>
<evidence type="ECO:0000313" key="2">
    <source>
        <dbReference type="Proteomes" id="UP000319817"/>
    </source>
</evidence>
<name>A0A517P029_9BACT</name>
<evidence type="ECO:0000313" key="1">
    <source>
        <dbReference type="EMBL" id="QDT12725.1"/>
    </source>
</evidence>
<dbReference type="RefSeq" id="WP_145420574.1">
    <property type="nucleotide sequence ID" value="NZ_CP036526.1"/>
</dbReference>
<dbReference type="EMBL" id="CP036526">
    <property type="protein sequence ID" value="QDT12725.1"/>
    <property type="molecule type" value="Genomic_DNA"/>
</dbReference>